<feature type="region of interest" description="Disordered" evidence="1">
    <location>
        <begin position="245"/>
        <end position="272"/>
    </location>
</feature>
<accession>A0AAE8MNE9</accession>
<evidence type="ECO:0000313" key="3">
    <source>
        <dbReference type="EMBL" id="SPN96714.1"/>
    </source>
</evidence>
<evidence type="ECO:0000313" key="4">
    <source>
        <dbReference type="Proteomes" id="UP001187682"/>
    </source>
</evidence>
<sequence length="1279" mass="136691">MTFFDIPSVQTPKPIPSPRPKPSPSPRPSPNPPQKTPTLYPTPVDPALDDGTRSNWDGDEWEDERVVTPIDDGEQLIASESSSSHASKPPKKSLAGRMHLSASSSVHKPMRLKSRGRQRAQNARAGIKVITDFSGFRKPGTSAQQVRKSPNVSRPKFVDLAALRALEGSPNSASTGSWNWLKRQKSGASPNHLAPSPVDSGLSPADRPIVIGISMDQTAADAREISPQTAVVGTPPGLPPIQTTALSPAGSTTPATPSRLRSVWSPDTPGSANTLELEGRRATSRIYSLYSQITGGPIVPGENTGSFGVPPVPEVPAGFKGQTVKPIGAASEEDVDSGTPCTLFEEDGGVTPRKSRQGRRQTLSHAAHSRSVLSDSIAEWWDGESGAETPRPANGPEESPRPQMRDLTITRAPANTPAVSSPRPHQKEHVAIVVTTATTVVVPSPHLQRDLTGGAAAASTAMVASPGMQRNVTGVPTTTTQKVSEEPKPRILSTVSDAITEFWDDDEPIVQAPATTAAVQPLRVQKTESSRAPAAAQQMSQAEPAQSTWASPAPEPRFPARTNSLAPAPWTLAVEGGESPARNQSPARNRSPGMSQSALREESPARNQASGRNQSPGMNAATRRNQSPGMNATTGRNQSPGMNATTGRNQSPGMNATTGRNQSPGLSQSSGRNQSPGRPAGPRFPLGSATMSSSSPSRVENSRTTNAPVIVEERQVPSEGPPPYSPPRQNLLAPVRIRPVFPPDHPLHGRFPPSPGPISPAMATTMTSQGAVNMTEIPLTPAPQPTTFRDRPAGGFVPAEEYAPVESRQDRVERRRLEEERKREEKERKREERESGGAGGILKLGWRLRNLFPRNQAPAAAAAAPVGQPKKPIWPWVVGAGVIALIILGAVLGTLLTRKGDSNSKPPTRDDSPWVNVPGFPPMPTGILTVVGPENSGALSQCTTPSTLWSCELPKELHDSVSPHDPNQPTVVMQIQLDNTTQSSWDIPNGKPPVPTATAGNARFRRSSTLGRRIEKRLARGISPDPSPPSFEEMYFLGNTTDGIVSDDKAGEPTPFYISLIQSVDDSVGPNRIDKRANAVASRQASNGPPAPELNEDGTAAPARLLPLARQQPVRLYDRGLPTEHYGFYTYFPRTIYVRAVRANDTANIALDEGGGSREEEANFLVTWSETRFLVRLWTNSEGSKSLLAKDDAERPGTMPYPVTMKLDTHGGDAVKKSVWALELDNRKVVNATDRKLLANAIGEGGELVNPRSDKNPSFGGVDGGTGGCMCEWVNFAEK</sequence>
<dbReference type="Proteomes" id="UP001187682">
    <property type="component" value="Unassembled WGS sequence"/>
</dbReference>
<reference evidence="3" key="1">
    <citation type="submission" date="2018-03" db="EMBL/GenBank/DDBJ databases">
        <authorList>
            <person name="Guldener U."/>
        </authorList>
    </citation>
    <scope>NUCLEOTIDE SEQUENCE</scope>
</reference>
<organism evidence="3 4">
    <name type="scientific">Cephalotrichum gorgonifer</name>
    <dbReference type="NCBI Taxonomy" id="2041049"/>
    <lineage>
        <taxon>Eukaryota</taxon>
        <taxon>Fungi</taxon>
        <taxon>Dikarya</taxon>
        <taxon>Ascomycota</taxon>
        <taxon>Pezizomycotina</taxon>
        <taxon>Sordariomycetes</taxon>
        <taxon>Hypocreomycetidae</taxon>
        <taxon>Microascales</taxon>
        <taxon>Microascaceae</taxon>
        <taxon>Cephalotrichum</taxon>
    </lineage>
</organism>
<feature type="compositionally biased region" description="Polar residues" evidence="1">
    <location>
        <begin position="605"/>
        <end position="676"/>
    </location>
</feature>
<keyword evidence="2" id="KW-1133">Transmembrane helix</keyword>
<name>A0AAE8MNE9_9PEZI</name>
<dbReference type="AlphaFoldDB" id="A0AAE8MNE9"/>
<keyword evidence="2" id="KW-0472">Membrane</keyword>
<comment type="caution">
    <text evidence="3">The sequence shown here is derived from an EMBL/GenBank/DDBJ whole genome shotgun (WGS) entry which is preliminary data.</text>
</comment>
<evidence type="ECO:0000256" key="1">
    <source>
        <dbReference type="SAM" id="MobiDB-lite"/>
    </source>
</evidence>
<dbReference type="EMBL" id="ONZQ02000001">
    <property type="protein sequence ID" value="SPN96714.1"/>
    <property type="molecule type" value="Genomic_DNA"/>
</dbReference>
<feature type="compositionally biased region" description="Polar residues" evidence="1">
    <location>
        <begin position="245"/>
        <end position="256"/>
    </location>
</feature>
<feature type="region of interest" description="Disordered" evidence="1">
    <location>
        <begin position="183"/>
        <end position="205"/>
    </location>
</feature>
<feature type="compositionally biased region" description="Polar residues" evidence="1">
    <location>
        <begin position="698"/>
        <end position="707"/>
    </location>
</feature>
<protein>
    <submittedName>
        <fullName evidence="3">Uncharacterized protein</fullName>
    </submittedName>
</protein>
<evidence type="ECO:0000256" key="2">
    <source>
        <dbReference type="SAM" id="Phobius"/>
    </source>
</evidence>
<feature type="compositionally biased region" description="Polar residues" evidence="1">
    <location>
        <begin position="537"/>
        <end position="550"/>
    </location>
</feature>
<feature type="region of interest" description="Disordered" evidence="1">
    <location>
        <begin position="1"/>
        <end position="124"/>
    </location>
</feature>
<feature type="region of interest" description="Disordered" evidence="1">
    <location>
        <begin position="524"/>
        <end position="563"/>
    </location>
</feature>
<feature type="region of interest" description="Disordered" evidence="1">
    <location>
        <begin position="469"/>
        <end position="488"/>
    </location>
</feature>
<feature type="compositionally biased region" description="Low complexity" evidence="1">
    <location>
        <begin position="78"/>
        <end position="87"/>
    </location>
</feature>
<keyword evidence="4" id="KW-1185">Reference proteome</keyword>
<proteinExistence type="predicted"/>
<feature type="region of interest" description="Disordered" evidence="1">
    <location>
        <begin position="1079"/>
        <end position="1098"/>
    </location>
</feature>
<feature type="region of interest" description="Disordered" evidence="1">
    <location>
        <begin position="794"/>
        <end position="837"/>
    </location>
</feature>
<feature type="region of interest" description="Disordered" evidence="1">
    <location>
        <begin position="329"/>
        <end position="403"/>
    </location>
</feature>
<keyword evidence="2" id="KW-0812">Transmembrane</keyword>
<feature type="transmembrane region" description="Helical" evidence="2">
    <location>
        <begin position="873"/>
        <end position="896"/>
    </location>
</feature>
<feature type="compositionally biased region" description="Pro residues" evidence="1">
    <location>
        <begin position="13"/>
        <end position="35"/>
    </location>
</feature>
<feature type="compositionally biased region" description="Basic and acidic residues" evidence="1">
    <location>
        <begin position="807"/>
        <end position="835"/>
    </location>
</feature>
<feature type="compositionally biased region" description="Basic residues" evidence="1">
    <location>
        <begin position="108"/>
        <end position="118"/>
    </location>
</feature>
<feature type="compositionally biased region" description="Polar residues" evidence="1">
    <location>
        <begin position="581"/>
        <end position="598"/>
    </location>
</feature>
<gene>
    <name evidence="3" type="ORF">DNG_00234</name>
</gene>
<feature type="compositionally biased region" description="Polar residues" evidence="1">
    <location>
        <begin position="469"/>
        <end position="482"/>
    </location>
</feature>
<feature type="region of interest" description="Disordered" evidence="1">
    <location>
        <begin position="575"/>
        <end position="727"/>
    </location>
</feature>